<keyword evidence="3" id="KW-1185">Reference proteome</keyword>
<name>A0AAD2DYK7_9LAMI</name>
<feature type="chain" id="PRO_5042215347" evidence="1">
    <location>
        <begin position="25"/>
        <end position="175"/>
    </location>
</feature>
<protein>
    <submittedName>
        <fullName evidence="2">Uncharacterized protein</fullName>
    </submittedName>
</protein>
<feature type="signal peptide" evidence="1">
    <location>
        <begin position="1"/>
        <end position="24"/>
    </location>
</feature>
<dbReference type="AlphaFoldDB" id="A0AAD2DYK7"/>
<evidence type="ECO:0000313" key="3">
    <source>
        <dbReference type="Proteomes" id="UP000834106"/>
    </source>
</evidence>
<gene>
    <name evidence="2" type="ORF">FPE_LOCUS19957</name>
</gene>
<dbReference type="EMBL" id="OU503047">
    <property type="protein sequence ID" value="CAI9772527.1"/>
    <property type="molecule type" value="Genomic_DNA"/>
</dbReference>
<sequence length="175" mass="20079">MALVQPNLIALSLILYWLQRFPEGFYLAGNKISEVEALQRLLKLNVLVLRYSKISTNQMSWSTCGFFTSYNPGRKSGAKECRWRTVEEILIKSSSASHLLQQLPDREPMAFLLTRHRLHQFMVVKVKQLPRKNNPGAGIAEVVARELWELSKNTFEDLVISFSSSFSDLNICFNL</sequence>
<proteinExistence type="predicted"/>
<dbReference type="Proteomes" id="UP000834106">
    <property type="component" value="Chromosome 12"/>
</dbReference>
<reference evidence="2" key="1">
    <citation type="submission" date="2023-05" db="EMBL/GenBank/DDBJ databases">
        <authorList>
            <person name="Huff M."/>
        </authorList>
    </citation>
    <scope>NUCLEOTIDE SEQUENCE</scope>
</reference>
<evidence type="ECO:0000256" key="1">
    <source>
        <dbReference type="SAM" id="SignalP"/>
    </source>
</evidence>
<organism evidence="2 3">
    <name type="scientific">Fraxinus pennsylvanica</name>
    <dbReference type="NCBI Taxonomy" id="56036"/>
    <lineage>
        <taxon>Eukaryota</taxon>
        <taxon>Viridiplantae</taxon>
        <taxon>Streptophyta</taxon>
        <taxon>Embryophyta</taxon>
        <taxon>Tracheophyta</taxon>
        <taxon>Spermatophyta</taxon>
        <taxon>Magnoliopsida</taxon>
        <taxon>eudicotyledons</taxon>
        <taxon>Gunneridae</taxon>
        <taxon>Pentapetalae</taxon>
        <taxon>asterids</taxon>
        <taxon>lamiids</taxon>
        <taxon>Lamiales</taxon>
        <taxon>Oleaceae</taxon>
        <taxon>Oleeae</taxon>
        <taxon>Fraxinus</taxon>
    </lineage>
</organism>
<accession>A0AAD2DYK7</accession>
<evidence type="ECO:0000313" key="2">
    <source>
        <dbReference type="EMBL" id="CAI9772527.1"/>
    </source>
</evidence>
<keyword evidence="1" id="KW-0732">Signal</keyword>